<dbReference type="CDD" id="cd07477">
    <property type="entry name" value="Peptidases_S8_Subtilisin_subset"/>
    <property type="match status" value="1"/>
</dbReference>
<accession>A0A7S8CCQ8</accession>
<dbReference type="InterPro" id="IPR034202">
    <property type="entry name" value="Subtilisin_Carlsberg-like"/>
</dbReference>
<feature type="compositionally biased region" description="Basic and acidic residues" evidence="11">
    <location>
        <begin position="873"/>
        <end position="884"/>
    </location>
</feature>
<keyword evidence="6" id="KW-0479">Metal-binding</keyword>
<feature type="active site" description="Charge relay system" evidence="10">
    <location>
        <position position="166"/>
    </location>
</feature>
<dbReference type="EMBL" id="CP049742">
    <property type="protein sequence ID" value="QPC47568.1"/>
    <property type="molecule type" value="Genomic_DNA"/>
</dbReference>
<evidence type="ECO:0000313" key="14">
    <source>
        <dbReference type="EMBL" id="QPC47568.1"/>
    </source>
</evidence>
<proteinExistence type="inferred from homology"/>
<dbReference type="GO" id="GO:0004252">
    <property type="term" value="F:serine-type endopeptidase activity"/>
    <property type="evidence" value="ECO:0007669"/>
    <property type="project" value="UniProtKB-UniRule"/>
</dbReference>
<dbReference type="GO" id="GO:0006508">
    <property type="term" value="P:proteolysis"/>
    <property type="evidence" value="ECO:0007669"/>
    <property type="project" value="UniProtKB-KW"/>
</dbReference>
<evidence type="ECO:0000256" key="3">
    <source>
        <dbReference type="ARBA" id="ARBA00011073"/>
    </source>
</evidence>
<dbReference type="InterPro" id="IPR018247">
    <property type="entry name" value="EF_Hand_1_Ca_BS"/>
</dbReference>
<keyword evidence="4" id="KW-0964">Secreted</keyword>
<dbReference type="PROSITE" id="PS51892">
    <property type="entry name" value="SUBTILASE"/>
    <property type="match status" value="1"/>
</dbReference>
<dbReference type="InterPro" id="IPR054399">
    <property type="entry name" value="Fervidolysin-like_N_prodom"/>
</dbReference>
<dbReference type="PRINTS" id="PR00723">
    <property type="entry name" value="SUBTILISIN"/>
</dbReference>
<evidence type="ECO:0000313" key="15">
    <source>
        <dbReference type="Proteomes" id="UP000593626"/>
    </source>
</evidence>
<evidence type="ECO:0000256" key="4">
    <source>
        <dbReference type="ARBA" id="ARBA00022525"/>
    </source>
</evidence>
<dbReference type="Pfam" id="PF00082">
    <property type="entry name" value="Peptidase_S8"/>
    <property type="match status" value="1"/>
</dbReference>
<feature type="domain" description="Peptidase S8/S53" evidence="12">
    <location>
        <begin position="158"/>
        <end position="404"/>
    </location>
</feature>
<evidence type="ECO:0000259" key="13">
    <source>
        <dbReference type="Pfam" id="PF22148"/>
    </source>
</evidence>
<evidence type="ECO:0000256" key="2">
    <source>
        <dbReference type="ARBA" id="ARBA00004613"/>
    </source>
</evidence>
<dbReference type="AlphaFoldDB" id="A0A7S8CCQ8"/>
<dbReference type="InterPro" id="IPR022398">
    <property type="entry name" value="Peptidase_S8_His-AS"/>
</dbReference>
<evidence type="ECO:0000256" key="9">
    <source>
        <dbReference type="ARBA" id="ARBA00022837"/>
    </source>
</evidence>
<dbReference type="InterPro" id="IPR023828">
    <property type="entry name" value="Peptidase_S8_Ser-AS"/>
</dbReference>
<dbReference type="Proteomes" id="UP000593626">
    <property type="component" value="Chromosome"/>
</dbReference>
<dbReference type="GO" id="GO:0046872">
    <property type="term" value="F:metal ion binding"/>
    <property type="evidence" value="ECO:0007669"/>
    <property type="project" value="UniProtKB-KW"/>
</dbReference>
<comment type="subcellular location">
    <subcellularLocation>
        <location evidence="2">Secreted</location>
    </subcellularLocation>
</comment>
<dbReference type="PANTHER" id="PTHR43806:SF11">
    <property type="entry name" value="CEREVISIN-RELATED"/>
    <property type="match status" value="1"/>
</dbReference>
<dbReference type="PANTHER" id="PTHR43806">
    <property type="entry name" value="PEPTIDASE S8"/>
    <property type="match status" value="1"/>
</dbReference>
<evidence type="ECO:0000256" key="10">
    <source>
        <dbReference type="PROSITE-ProRule" id="PRU01240"/>
    </source>
</evidence>
<feature type="region of interest" description="Disordered" evidence="11">
    <location>
        <begin position="871"/>
        <end position="892"/>
    </location>
</feature>
<dbReference type="PROSITE" id="PS00138">
    <property type="entry name" value="SUBTILASE_SER"/>
    <property type="match status" value="1"/>
</dbReference>
<feature type="active site" description="Charge relay system" evidence="10">
    <location>
        <position position="356"/>
    </location>
</feature>
<keyword evidence="8 10" id="KW-0720">Serine protease</keyword>
<dbReference type="SUPFAM" id="SSF52743">
    <property type="entry name" value="Subtilisin-like"/>
    <property type="match status" value="1"/>
</dbReference>
<keyword evidence="7 10" id="KW-0378">Hydrolase</keyword>
<dbReference type="PROSITE" id="PS00018">
    <property type="entry name" value="EF_HAND_1"/>
    <property type="match status" value="1"/>
</dbReference>
<keyword evidence="5 10" id="KW-0645">Protease</keyword>
<organism evidence="14 15">
    <name type="scientific">Mangrovibacillus cuniculi</name>
    <dbReference type="NCBI Taxonomy" id="2593652"/>
    <lineage>
        <taxon>Bacteria</taxon>
        <taxon>Bacillati</taxon>
        <taxon>Bacillota</taxon>
        <taxon>Bacilli</taxon>
        <taxon>Bacillales</taxon>
        <taxon>Bacillaceae</taxon>
        <taxon>Mangrovibacillus</taxon>
    </lineage>
</organism>
<keyword evidence="15" id="KW-1185">Reference proteome</keyword>
<dbReference type="KEGG" id="mcui:G8O30_11705"/>
<name>A0A7S8CCQ8_9BACI</name>
<dbReference type="InterPro" id="IPR000209">
    <property type="entry name" value="Peptidase_S8/S53_dom"/>
</dbReference>
<evidence type="ECO:0000259" key="12">
    <source>
        <dbReference type="Pfam" id="PF00082"/>
    </source>
</evidence>
<dbReference type="InterPro" id="IPR036852">
    <property type="entry name" value="Peptidase_S8/S53_dom_sf"/>
</dbReference>
<dbReference type="InterPro" id="IPR015500">
    <property type="entry name" value="Peptidase_S8_subtilisin-rel"/>
</dbReference>
<keyword evidence="9" id="KW-0106">Calcium</keyword>
<dbReference type="PROSITE" id="PS00137">
    <property type="entry name" value="SUBTILASE_HIS"/>
    <property type="match status" value="1"/>
</dbReference>
<evidence type="ECO:0000256" key="5">
    <source>
        <dbReference type="ARBA" id="ARBA00022670"/>
    </source>
</evidence>
<dbReference type="Gene3D" id="2.60.120.380">
    <property type="match status" value="3"/>
</dbReference>
<evidence type="ECO:0000256" key="8">
    <source>
        <dbReference type="ARBA" id="ARBA00022825"/>
    </source>
</evidence>
<dbReference type="RefSeq" id="WP_239672239.1">
    <property type="nucleotide sequence ID" value="NZ_CP049742.1"/>
</dbReference>
<dbReference type="Gene3D" id="3.40.50.200">
    <property type="entry name" value="Peptidase S8/S53 domain"/>
    <property type="match status" value="1"/>
</dbReference>
<evidence type="ECO:0000256" key="1">
    <source>
        <dbReference type="ARBA" id="ARBA00001913"/>
    </source>
</evidence>
<protein>
    <submittedName>
        <fullName evidence="14">S8 family peptidase</fullName>
    </submittedName>
</protein>
<feature type="active site" description="Charge relay system" evidence="10">
    <location>
        <position position="198"/>
    </location>
</feature>
<sequence length="1150" mass="128523">MKKLSKKVLAVTSGLAILTSPLGTYISAEGKSESPIRTAAISINNSQLQKMMDQEKHKLVSEDTLVIQYDKPLSTSELNRVGLKVVRHLPQLKSITVKLSKKEDATKALRFLTNLPKIKSIQPSAMYQPASYGDPKATEIYHLEMLNILEAQKLAGDKKIRVGVIDQGIDTNHPELKDKLLNGYNAINPVSSPTPDYHGTHVAGIIGAEKGNGVGGYGINPNVEIVPIDVFDRSWGTSDYIIAEGILHAIEKDVDVINMSLGGYFPSTVLKDAVQKAVDAGITVVAAAGNGFDEHANYPASYEGVISVGNVNSKKELSETSSRGPSVDLVAYGEDVYAPIYDYEKKSSFQKLTGTSMASPIVAGVASLLLSKYPDMSPAEVDYILKQTTDDLGPTGFDNEFAYGLINPVAALKYNRAYVPDHIKNPLSSEDFIKNASELTVDGKEVWTERFTKPNEEHWAKVSLKKGETIELTLKGSDAFDYSLLYKWEDGDLQTVNGTRQGKNESILLKADKDTTLLVGMKDTYGHYANKARNESEASLTLYVPETLPEDKLTLEKPYAVTALPFNIETETLFTGIEDQADEDFYTFTVDEPTTLKISLSAIPGVDTSFAIYDKFSLFPEGEITEETMEAASVSLTSEEPVYPMEFSSGGGVDTEESLVFEAMPGMEYYLKVTNKSEFFGGFYDFFFDPYFFMMDFNGAHTESLKPYSLSMKEISLPEDEDGLPQALDEMMNPEMPQEDSSEEMDYVHVIKNNALSLEEVDTAFLQNLYDNDWFKFTAKETGLLELDLAKGTFVPLVEVYELGEYTYMDENEEEVTREDFRYLGDNVHWGWTSLTMKEKMYLSVEEGKEYFLNVMNSYYQPKLEEGSYSISKSEKGPLPREEWEPNNSFEEATPLKDGKVTGLFSTNNDNDIYYLENTKADIYGFSLKRQEVTNEMKKLYPKEILSPYYAVAGVIEDVNKNKQLDPEEYESAILFDKGIYEGYSYGSFKAKEGASYFVEVFNFFDSNTRFSVVPYDLEISPALMKDEDAENTGRSIKDAKPLSMTKVYSQLWKADGYLTAVEGQPDADWYTFTLDKHAEGIVRLDAPVGIDGVIELYKDGKLLKTADYYPMNDDEVLHVNLEKGTYVVKVKDALGQGSALPYQLRVFVK</sequence>
<evidence type="ECO:0000256" key="6">
    <source>
        <dbReference type="ARBA" id="ARBA00022723"/>
    </source>
</evidence>
<evidence type="ECO:0000256" key="11">
    <source>
        <dbReference type="SAM" id="MobiDB-lite"/>
    </source>
</evidence>
<dbReference type="GO" id="GO:0005576">
    <property type="term" value="C:extracellular region"/>
    <property type="evidence" value="ECO:0007669"/>
    <property type="project" value="UniProtKB-SubCell"/>
</dbReference>
<dbReference type="InterPro" id="IPR050131">
    <property type="entry name" value="Peptidase_S8_subtilisin-like"/>
</dbReference>
<comment type="similarity">
    <text evidence="3 10">Belongs to the peptidase S8 family.</text>
</comment>
<gene>
    <name evidence="14" type="ORF">G8O30_11705</name>
</gene>
<comment type="cofactor">
    <cofactor evidence="1">
        <name>Ca(2+)</name>
        <dbReference type="ChEBI" id="CHEBI:29108"/>
    </cofactor>
</comment>
<dbReference type="Pfam" id="PF22148">
    <property type="entry name" value="Fervidolysin_NPro-like"/>
    <property type="match status" value="1"/>
</dbReference>
<reference evidence="14 15" key="1">
    <citation type="submission" date="2019-07" db="EMBL/GenBank/DDBJ databases">
        <title>Genome sequence of 2 isolates from Red Sea Mangroves.</title>
        <authorList>
            <person name="Sefrji F."/>
            <person name="Michoud G."/>
            <person name="Merlino G."/>
            <person name="Daffonchio D."/>
        </authorList>
    </citation>
    <scope>NUCLEOTIDE SEQUENCE [LARGE SCALE GENOMIC DNA]</scope>
    <source>
        <strain evidence="14 15">R1DC41</strain>
    </source>
</reference>
<feature type="domain" description="Fervidolysin-like N-terminal prodomain" evidence="13">
    <location>
        <begin position="56"/>
        <end position="123"/>
    </location>
</feature>
<evidence type="ECO:0000256" key="7">
    <source>
        <dbReference type="ARBA" id="ARBA00022801"/>
    </source>
</evidence>